<keyword evidence="3" id="KW-1185">Reference proteome</keyword>
<organism evidence="2 3">
    <name type="scientific">[Candida] anglica</name>
    <dbReference type="NCBI Taxonomy" id="148631"/>
    <lineage>
        <taxon>Eukaryota</taxon>
        <taxon>Fungi</taxon>
        <taxon>Dikarya</taxon>
        <taxon>Ascomycota</taxon>
        <taxon>Saccharomycotina</taxon>
        <taxon>Pichiomycetes</taxon>
        <taxon>Debaryomycetaceae</taxon>
        <taxon>Kurtzmaniella</taxon>
    </lineage>
</organism>
<reference evidence="2 3" key="1">
    <citation type="submission" date="2024-01" db="EMBL/GenBank/DDBJ databases">
        <authorList>
            <consortium name="Genoscope - CEA"/>
            <person name="William W."/>
        </authorList>
    </citation>
    <scope>NUCLEOTIDE SEQUENCE [LARGE SCALE GENOMIC DNA]</scope>
    <source>
        <strain evidence="2 3">29B2s-10</strain>
    </source>
</reference>
<evidence type="ECO:0000313" key="3">
    <source>
        <dbReference type="Proteomes" id="UP001497600"/>
    </source>
</evidence>
<sequence>MSSKYDLLIVIDSGNGINPGINDRVFYPGQEIKGYFDVSVYEPVAMDQMQVALLGFCETTFAESKHRDARTWKEKHIFLKEVHPALQARGTPYNFQRDANMHYEYSFQIPVESHCETCGRLEPLPSSLDEIKCETRQNIMSASITYQVEVSVESIISGNIFFQEKFVVQPIDNGFNPATGDIKRPFSFGEHIFKGKNKLFEDDPNGQFAVPMGTVTKKSKSLRSIFSSSSSSNGSNSSKSSKGPFDIPLRLGIRPSEPYTSIIPGQTIFIPPTTFLFEYQGGSLSYPPFQLACKASSKLGEFFIKSLDIEVNFPYIKTICAGRDVGVSSRQSIYKNRRLNIAFDVGTEFKFNSTTRSFQKEMELVEDITGHMIDIPIDAYSADFPLHCNQIARRGGALVYIVGIASTVDGKPEYLEVTVPFTFKGVQLVGYGGHASQSVDYQRPSGPPPGGDFKAPSGPPPAGDFKAPSGPPPGGDFKAPAGPPPPTNSTGDHMYAPPPGPPPTQDQQHVQSHDTQNEDSLPIYSEVAK</sequence>
<feature type="region of interest" description="Disordered" evidence="1">
    <location>
        <begin position="436"/>
        <end position="529"/>
    </location>
</feature>
<gene>
    <name evidence="2" type="ORF">CAAN4_H16138</name>
</gene>
<dbReference type="Proteomes" id="UP001497600">
    <property type="component" value="Chromosome H"/>
</dbReference>
<accession>A0ABP0EKZ3</accession>
<protein>
    <recommendedName>
        <fullName evidence="4">Arrestin-like N-terminal domain-containing protein</fullName>
    </recommendedName>
</protein>
<evidence type="ECO:0008006" key="4">
    <source>
        <dbReference type="Google" id="ProtNLM"/>
    </source>
</evidence>
<dbReference type="EMBL" id="OZ004260">
    <property type="protein sequence ID" value="CAK7921597.1"/>
    <property type="molecule type" value="Genomic_DNA"/>
</dbReference>
<evidence type="ECO:0000256" key="1">
    <source>
        <dbReference type="SAM" id="MobiDB-lite"/>
    </source>
</evidence>
<name>A0ABP0EKZ3_9ASCO</name>
<evidence type="ECO:0000313" key="2">
    <source>
        <dbReference type="EMBL" id="CAK7921597.1"/>
    </source>
</evidence>
<dbReference type="InterPro" id="IPR014752">
    <property type="entry name" value="Arrestin-like_C"/>
</dbReference>
<dbReference type="Gene3D" id="2.60.40.640">
    <property type="match status" value="1"/>
</dbReference>
<proteinExistence type="predicted"/>